<evidence type="ECO:0000259" key="1">
    <source>
        <dbReference type="Pfam" id="PF01408"/>
    </source>
</evidence>
<feature type="domain" description="Gfo/Idh/MocA-like oxidoreductase N-terminal" evidence="1">
    <location>
        <begin position="48"/>
        <end position="171"/>
    </location>
</feature>
<dbReference type="EMBL" id="JAAKYA010000071">
    <property type="protein sequence ID" value="NGO39739.1"/>
    <property type="molecule type" value="Genomic_DNA"/>
</dbReference>
<accession>A0A6M1RQC7</accession>
<dbReference type="Pfam" id="PF22725">
    <property type="entry name" value="GFO_IDH_MocA_C3"/>
    <property type="match status" value="1"/>
</dbReference>
<name>A0A6M1RQC7_9BACT</name>
<dbReference type="SUPFAM" id="SSF55347">
    <property type="entry name" value="Glyceraldehyde-3-phosphate dehydrogenase-like, C-terminal domain"/>
    <property type="match status" value="1"/>
</dbReference>
<dbReference type="AlphaFoldDB" id="A0A6M1RQC7"/>
<dbReference type="InterPro" id="IPR036291">
    <property type="entry name" value="NAD(P)-bd_dom_sf"/>
</dbReference>
<dbReference type="Pfam" id="PF01408">
    <property type="entry name" value="GFO_IDH_MocA"/>
    <property type="match status" value="1"/>
</dbReference>
<dbReference type="InterPro" id="IPR055170">
    <property type="entry name" value="GFO_IDH_MocA-like_dom"/>
</dbReference>
<dbReference type="GO" id="GO:0000166">
    <property type="term" value="F:nucleotide binding"/>
    <property type="evidence" value="ECO:0007669"/>
    <property type="project" value="InterPro"/>
</dbReference>
<evidence type="ECO:0000259" key="2">
    <source>
        <dbReference type="Pfam" id="PF22725"/>
    </source>
</evidence>
<dbReference type="Proteomes" id="UP000477311">
    <property type="component" value="Unassembled WGS sequence"/>
</dbReference>
<evidence type="ECO:0000313" key="4">
    <source>
        <dbReference type="Proteomes" id="UP000477311"/>
    </source>
</evidence>
<dbReference type="InterPro" id="IPR019546">
    <property type="entry name" value="TAT_signal_bac_arc"/>
</dbReference>
<dbReference type="RefSeq" id="WP_165107941.1">
    <property type="nucleotide sequence ID" value="NZ_JAAKYA010000071.1"/>
</dbReference>
<dbReference type="InterPro" id="IPR050463">
    <property type="entry name" value="Gfo/Idh/MocA_oxidrdct_glycsds"/>
</dbReference>
<dbReference type="PANTHER" id="PTHR43818">
    <property type="entry name" value="BCDNA.GH03377"/>
    <property type="match status" value="1"/>
</dbReference>
<dbReference type="Gene3D" id="3.40.50.720">
    <property type="entry name" value="NAD(P)-binding Rossmann-like Domain"/>
    <property type="match status" value="1"/>
</dbReference>
<organism evidence="3 4">
    <name type="scientific">Limisphaera ngatamarikiensis</name>
    <dbReference type="NCBI Taxonomy" id="1324935"/>
    <lineage>
        <taxon>Bacteria</taxon>
        <taxon>Pseudomonadati</taxon>
        <taxon>Verrucomicrobiota</taxon>
        <taxon>Verrucomicrobiia</taxon>
        <taxon>Limisphaerales</taxon>
        <taxon>Limisphaeraceae</taxon>
        <taxon>Limisphaera</taxon>
    </lineage>
</organism>
<gene>
    <name evidence="3" type="ORF">G4L39_10085</name>
</gene>
<dbReference type="InterPro" id="IPR006311">
    <property type="entry name" value="TAT_signal"/>
</dbReference>
<dbReference type="InterPro" id="IPR000683">
    <property type="entry name" value="Gfo/Idh/MocA-like_OxRdtase_N"/>
</dbReference>
<dbReference type="SUPFAM" id="SSF51735">
    <property type="entry name" value="NAD(P)-binding Rossmann-fold domains"/>
    <property type="match status" value="1"/>
</dbReference>
<dbReference type="Gene3D" id="3.30.360.10">
    <property type="entry name" value="Dihydrodipicolinate Reductase, domain 2"/>
    <property type="match status" value="1"/>
</dbReference>
<evidence type="ECO:0000313" key="3">
    <source>
        <dbReference type="EMBL" id="NGO39739.1"/>
    </source>
</evidence>
<keyword evidence="4" id="KW-1185">Reference proteome</keyword>
<dbReference type="NCBIfam" id="TIGR01409">
    <property type="entry name" value="TAT_signal_seq"/>
    <property type="match status" value="1"/>
</dbReference>
<proteinExistence type="predicted"/>
<dbReference type="PROSITE" id="PS51318">
    <property type="entry name" value="TAT"/>
    <property type="match status" value="1"/>
</dbReference>
<reference evidence="3 4" key="1">
    <citation type="submission" date="2020-02" db="EMBL/GenBank/DDBJ databases">
        <title>Draft genome sequence of Limisphaera ngatamarikiensis NGM72.4T, a thermophilic Verrucomicrobia grouped in subdivision 3.</title>
        <authorList>
            <person name="Carere C.R."/>
            <person name="Steen J."/>
            <person name="Hugenholtz P."/>
            <person name="Stott M.B."/>
        </authorList>
    </citation>
    <scope>NUCLEOTIDE SEQUENCE [LARGE SCALE GENOMIC DNA]</scope>
    <source>
        <strain evidence="3 4">NGM72.4</strain>
    </source>
</reference>
<dbReference type="PANTHER" id="PTHR43818:SF5">
    <property type="entry name" value="OXIDOREDUCTASE FAMILY PROTEIN"/>
    <property type="match status" value="1"/>
</dbReference>
<sequence>MNEQRSQPNTPAVSRREFLKQSSLAAAAAAATVSFPHVLRAQAKPTLNAVIIGMGGRGGGAGNDFLEAAKITGVQARIVAVADLFPEQARRGRDAFGLPAEKCFSGFDAYIKALEQPGVNYAILAAPPGFRPTHFKACIERGVHVFMEKPVAVDVPGCHLMYRMGEEADRKGLRVAAGTQRRHEAPYIETIQRIWDGVIGEITALRAYWVNGGPIWHRGDHGATDLERQIRNWYHYIWLSGDHIVEQHMHNIDVCNWIMRDHPVRAWGMGARQQLGDKSGEIWDNFAVEFEYANGVRMHSYCGQIKRSWSSVSEAVVGTRGTANPAGSIRVHGERPIRIRPENARNPYVQEHVDLIQAIVNGTELNETKNVTDSTLTAIMGREAAYSGGMVQWEDLLKSEFKYGPDLMYEDSSKMTFGPWRTLKPPMPSIHDIFKNPPSVPTA</sequence>
<protein>
    <submittedName>
        <fullName evidence="3">Gfo/Idh/MocA family oxidoreductase</fullName>
    </submittedName>
</protein>
<feature type="domain" description="GFO/IDH/MocA-like oxidoreductase" evidence="2">
    <location>
        <begin position="192"/>
        <end position="323"/>
    </location>
</feature>
<comment type="caution">
    <text evidence="3">The sequence shown here is derived from an EMBL/GenBank/DDBJ whole genome shotgun (WGS) entry which is preliminary data.</text>
</comment>